<dbReference type="SMART" id="SM00895">
    <property type="entry name" value="FCD"/>
    <property type="match status" value="1"/>
</dbReference>
<keyword evidence="3" id="KW-0804">Transcription</keyword>
<evidence type="ECO:0000256" key="3">
    <source>
        <dbReference type="ARBA" id="ARBA00023163"/>
    </source>
</evidence>
<dbReference type="InterPro" id="IPR000524">
    <property type="entry name" value="Tscrpt_reg_HTH_GntR"/>
</dbReference>
<evidence type="ECO:0000313" key="5">
    <source>
        <dbReference type="EMBL" id="THG29411.1"/>
    </source>
</evidence>
<gene>
    <name evidence="5" type="ORF">E6C64_11925</name>
</gene>
<dbReference type="InterPro" id="IPR008920">
    <property type="entry name" value="TF_FadR/GntR_C"/>
</dbReference>
<dbReference type="PRINTS" id="PR00035">
    <property type="entry name" value="HTHGNTR"/>
</dbReference>
<dbReference type="PANTHER" id="PTHR43537">
    <property type="entry name" value="TRANSCRIPTIONAL REGULATOR, GNTR FAMILY"/>
    <property type="match status" value="1"/>
</dbReference>
<dbReference type="Gene3D" id="1.10.10.10">
    <property type="entry name" value="Winged helix-like DNA-binding domain superfamily/Winged helix DNA-binding domain"/>
    <property type="match status" value="1"/>
</dbReference>
<dbReference type="PROSITE" id="PS50949">
    <property type="entry name" value="HTH_GNTR"/>
    <property type="match status" value="1"/>
</dbReference>
<reference evidence="5 6" key="1">
    <citation type="submission" date="2019-04" db="EMBL/GenBank/DDBJ databases">
        <authorList>
            <person name="Jiang L."/>
        </authorList>
    </citation>
    <scope>NUCLEOTIDE SEQUENCE [LARGE SCALE GENOMIC DNA]</scope>
    <source>
        <strain evidence="5 6">YIM 131853</strain>
    </source>
</reference>
<evidence type="ECO:0000256" key="2">
    <source>
        <dbReference type="ARBA" id="ARBA00023125"/>
    </source>
</evidence>
<protein>
    <submittedName>
        <fullName evidence="5">GntR family transcriptional regulator</fullName>
    </submittedName>
</protein>
<keyword evidence="6" id="KW-1185">Reference proteome</keyword>
<dbReference type="CDD" id="cd07377">
    <property type="entry name" value="WHTH_GntR"/>
    <property type="match status" value="1"/>
</dbReference>
<name>A0A4S4FH13_9MICO</name>
<dbReference type="Gene3D" id="1.20.120.530">
    <property type="entry name" value="GntR ligand-binding domain-like"/>
    <property type="match status" value="1"/>
</dbReference>
<dbReference type="AlphaFoldDB" id="A0A4S4FH13"/>
<keyword evidence="2" id="KW-0238">DNA-binding</keyword>
<comment type="caution">
    <text evidence="5">The sequence shown here is derived from an EMBL/GenBank/DDBJ whole genome shotgun (WGS) entry which is preliminary data.</text>
</comment>
<keyword evidence="1" id="KW-0805">Transcription regulation</keyword>
<dbReference type="Pfam" id="PF07729">
    <property type="entry name" value="FCD"/>
    <property type="match status" value="1"/>
</dbReference>
<dbReference type="EMBL" id="SSSM01000005">
    <property type="protein sequence ID" value="THG29411.1"/>
    <property type="molecule type" value="Genomic_DNA"/>
</dbReference>
<evidence type="ECO:0000256" key="1">
    <source>
        <dbReference type="ARBA" id="ARBA00023015"/>
    </source>
</evidence>
<dbReference type="PANTHER" id="PTHR43537:SF45">
    <property type="entry name" value="GNTR FAMILY REGULATORY PROTEIN"/>
    <property type="match status" value="1"/>
</dbReference>
<dbReference type="InterPro" id="IPR036388">
    <property type="entry name" value="WH-like_DNA-bd_sf"/>
</dbReference>
<dbReference type="GO" id="GO:0003700">
    <property type="term" value="F:DNA-binding transcription factor activity"/>
    <property type="evidence" value="ECO:0007669"/>
    <property type="project" value="InterPro"/>
</dbReference>
<evidence type="ECO:0000259" key="4">
    <source>
        <dbReference type="PROSITE" id="PS50949"/>
    </source>
</evidence>
<feature type="domain" description="HTH gntR-type" evidence="4">
    <location>
        <begin position="9"/>
        <end position="76"/>
    </location>
</feature>
<evidence type="ECO:0000313" key="6">
    <source>
        <dbReference type="Proteomes" id="UP000309133"/>
    </source>
</evidence>
<organism evidence="5 6">
    <name type="scientific">Naasia lichenicola</name>
    <dbReference type="NCBI Taxonomy" id="2565933"/>
    <lineage>
        <taxon>Bacteria</taxon>
        <taxon>Bacillati</taxon>
        <taxon>Actinomycetota</taxon>
        <taxon>Actinomycetes</taxon>
        <taxon>Micrococcales</taxon>
        <taxon>Microbacteriaceae</taxon>
        <taxon>Naasia</taxon>
    </lineage>
</organism>
<dbReference type="SUPFAM" id="SSF48008">
    <property type="entry name" value="GntR ligand-binding domain-like"/>
    <property type="match status" value="1"/>
</dbReference>
<dbReference type="Proteomes" id="UP000309133">
    <property type="component" value="Unassembled WGS sequence"/>
</dbReference>
<dbReference type="SUPFAM" id="SSF46785">
    <property type="entry name" value="Winged helix' DNA-binding domain"/>
    <property type="match status" value="1"/>
</dbReference>
<dbReference type="InterPro" id="IPR011711">
    <property type="entry name" value="GntR_C"/>
</dbReference>
<accession>A0A4S4FH13</accession>
<dbReference type="Pfam" id="PF00392">
    <property type="entry name" value="GntR"/>
    <property type="match status" value="1"/>
</dbReference>
<proteinExistence type="predicted"/>
<sequence length="226" mass="25076">MPVTIADSGSRVNDAYDWLLAEITGFRLRSGAALSENRIASQLGISRTPVREALQRLEKEGLVKRTDSARFAVSQLSVAEVNDACDLLQVLDTYICVKAASKLDEHDIQRLHENIETMKAAAEAGDRTSWASADLAFHRIVNTIAGNQLVAETVKETRRRVQRFWIRGSSTQGRLLECSREHEALTAAMVAKDYAAIGPAVEEHIDHMRQRMIDMFEAAALILGED</sequence>
<dbReference type="InterPro" id="IPR036390">
    <property type="entry name" value="WH_DNA-bd_sf"/>
</dbReference>
<dbReference type="GO" id="GO:0003677">
    <property type="term" value="F:DNA binding"/>
    <property type="evidence" value="ECO:0007669"/>
    <property type="project" value="UniProtKB-KW"/>
</dbReference>
<dbReference type="SMART" id="SM00345">
    <property type="entry name" value="HTH_GNTR"/>
    <property type="match status" value="1"/>
</dbReference>